<protein>
    <submittedName>
        <fullName evidence="2">Dienelactone hydrolase</fullName>
    </submittedName>
</protein>
<keyword evidence="2" id="KW-0378">Hydrolase</keyword>
<name>A0A0H4VUF4_9BACT</name>
<dbReference type="KEGG" id="ruf:TH63_03015"/>
<dbReference type="SUPFAM" id="SSF53474">
    <property type="entry name" value="alpha/beta-Hydrolases"/>
    <property type="match status" value="1"/>
</dbReference>
<sequence>MNQLSAQKQQIKTQLVEYKDGSTTLEGYLAYDASLKGKRPGVLVVHEWNGINDYTKKRCEQLAKMGYVAFAADIYGKGIRPKSPQESGAEAGKYKSNNPLLRQRVTAGLAQLKKQPTVNPAKVAAIGYCFGGYTALELARSGADLAGVVSFHGNLGTTVPVTAGKMKAKVLVAHGAIDPYVPQKEVDAFFKEMNEAKVDYQFIAYSNAVHSFTNPESGNDNSKGAAYNATADRRSWEAMKTFFAEIFK</sequence>
<dbReference type="PANTHER" id="PTHR22946:SF0">
    <property type="entry name" value="DIENELACTONE HYDROLASE DOMAIN-CONTAINING PROTEIN"/>
    <property type="match status" value="1"/>
</dbReference>
<evidence type="ECO:0000259" key="1">
    <source>
        <dbReference type="Pfam" id="PF01738"/>
    </source>
</evidence>
<dbReference type="Gene3D" id="3.40.50.1820">
    <property type="entry name" value="alpha/beta hydrolase"/>
    <property type="match status" value="1"/>
</dbReference>
<gene>
    <name evidence="2" type="ORF">TH63_03015</name>
</gene>
<dbReference type="Pfam" id="PF01738">
    <property type="entry name" value="DLH"/>
    <property type="match status" value="1"/>
</dbReference>
<dbReference type="AlphaFoldDB" id="A0A0H4VUF4"/>
<dbReference type="InterPro" id="IPR050261">
    <property type="entry name" value="FrsA_esterase"/>
</dbReference>
<dbReference type="OrthoDB" id="9787933at2"/>
<evidence type="ECO:0000313" key="3">
    <source>
        <dbReference type="Proteomes" id="UP000036458"/>
    </source>
</evidence>
<accession>A0A0H4VUF4</accession>
<feature type="domain" description="Dienelactone hydrolase" evidence="1">
    <location>
        <begin position="26"/>
        <end position="246"/>
    </location>
</feature>
<dbReference type="Proteomes" id="UP000036458">
    <property type="component" value="Chromosome"/>
</dbReference>
<proteinExistence type="predicted"/>
<evidence type="ECO:0000313" key="2">
    <source>
        <dbReference type="EMBL" id="AKQ47459.1"/>
    </source>
</evidence>
<organism evidence="2 3">
    <name type="scientific">Rufibacter radiotolerans</name>
    <dbReference type="NCBI Taxonomy" id="1379910"/>
    <lineage>
        <taxon>Bacteria</taxon>
        <taxon>Pseudomonadati</taxon>
        <taxon>Bacteroidota</taxon>
        <taxon>Cytophagia</taxon>
        <taxon>Cytophagales</taxon>
        <taxon>Hymenobacteraceae</taxon>
        <taxon>Rufibacter</taxon>
    </lineage>
</organism>
<dbReference type="GO" id="GO:0016787">
    <property type="term" value="F:hydrolase activity"/>
    <property type="evidence" value="ECO:0007669"/>
    <property type="project" value="UniProtKB-KW"/>
</dbReference>
<keyword evidence="3" id="KW-1185">Reference proteome</keyword>
<reference evidence="2 3" key="1">
    <citation type="submission" date="2015-01" db="EMBL/GenBank/DDBJ databases">
        <title>Rufibacter sp./DG31D/ whole genome sequencing.</title>
        <authorList>
            <person name="Kim M.K."/>
            <person name="Srinivasan S."/>
            <person name="Lee J.-J."/>
        </authorList>
    </citation>
    <scope>NUCLEOTIDE SEQUENCE [LARGE SCALE GENOMIC DNA]</scope>
    <source>
        <strain evidence="2 3">DG31D</strain>
    </source>
</reference>
<dbReference type="PANTHER" id="PTHR22946">
    <property type="entry name" value="DIENELACTONE HYDROLASE DOMAIN-CONTAINING PROTEIN-RELATED"/>
    <property type="match status" value="1"/>
</dbReference>
<dbReference type="PATRIC" id="fig|1379910.4.peg.646"/>
<dbReference type="InterPro" id="IPR029058">
    <property type="entry name" value="AB_hydrolase_fold"/>
</dbReference>
<dbReference type="InterPro" id="IPR002925">
    <property type="entry name" value="Dienelactn_hydro"/>
</dbReference>
<dbReference type="EMBL" id="CP010777">
    <property type="protein sequence ID" value="AKQ47459.1"/>
    <property type="molecule type" value="Genomic_DNA"/>
</dbReference>